<evidence type="ECO:0000313" key="2">
    <source>
        <dbReference type="Proteomes" id="UP001489333"/>
    </source>
</evidence>
<gene>
    <name evidence="1" type="ORF">AAGS29_17915</name>
</gene>
<protein>
    <submittedName>
        <fullName evidence="1">Uncharacterized protein</fullName>
    </submittedName>
</protein>
<dbReference type="Proteomes" id="UP001489333">
    <property type="component" value="Unassembled WGS sequence"/>
</dbReference>
<organism evidence="1 2">
    <name type="scientific">Shewanella vaxholmensis</name>
    <dbReference type="NCBI Taxonomy" id="3063535"/>
    <lineage>
        <taxon>Bacteria</taxon>
        <taxon>Pseudomonadati</taxon>
        <taxon>Pseudomonadota</taxon>
        <taxon>Gammaproteobacteria</taxon>
        <taxon>Alteromonadales</taxon>
        <taxon>Shewanellaceae</taxon>
        <taxon>Shewanella</taxon>
    </lineage>
</organism>
<dbReference type="EMBL" id="JBCHKU010000030">
    <property type="protein sequence ID" value="MEM6250480.1"/>
    <property type="molecule type" value="Genomic_DNA"/>
</dbReference>
<keyword evidence="2" id="KW-1185">Reference proteome</keyword>
<dbReference type="RefSeq" id="WP_342902344.1">
    <property type="nucleotide sequence ID" value="NZ_JBCHKU010000030.1"/>
</dbReference>
<evidence type="ECO:0000313" key="1">
    <source>
        <dbReference type="EMBL" id="MEM6250480.1"/>
    </source>
</evidence>
<proteinExistence type="predicted"/>
<sequence>MLETIEEKASREKRVLAWLGAGYVSQGVLALIENSSNEELAVLFYRHALGDWGLVPDKDRQSNVHALRNNERVISSYLFAGIKILIITEADRSRTTALLPSEY</sequence>
<accession>A0ABU9UW26</accession>
<name>A0ABU9UW26_9GAMM</name>
<comment type="caution">
    <text evidence="1">The sequence shown here is derived from an EMBL/GenBank/DDBJ whole genome shotgun (WGS) entry which is preliminary data.</text>
</comment>
<reference evidence="1 2" key="1">
    <citation type="submission" date="2024-04" db="EMBL/GenBank/DDBJ databases">
        <title>Novel Shewanella species isolated from Baltic Sea sediments.</title>
        <authorList>
            <person name="Martin-Rodriguez A.J."/>
            <person name="Fernandez-Juarez V."/>
            <person name="Valeriano V.D."/>
            <person name="Mihindukulasooriya I."/>
            <person name="Ceresnova L."/>
            <person name="Joffre E."/>
            <person name="Jensie-Markopoulos S."/>
            <person name="Moore E.R.B."/>
            <person name="Sjoling A."/>
        </authorList>
    </citation>
    <scope>NUCLEOTIDE SEQUENCE [LARGE SCALE GENOMIC DNA]</scope>
    <source>
        <strain evidence="1 2">VAX-SP0-0CM-1</strain>
    </source>
</reference>